<sequence length="86" mass="8903">MSTLTEVVDARGGTVRASGHLTAQGADLLRGTVEQLHRSGHARVLLDLREVQGADDAGLHVLRDAARALAADGGELMVRAAPGRPA</sequence>
<name>A0A853CLZ8_9ACTN</name>
<organism evidence="2 3">
    <name type="scientific">Petropleomorpha daqingensis</name>
    <dbReference type="NCBI Taxonomy" id="2026353"/>
    <lineage>
        <taxon>Bacteria</taxon>
        <taxon>Bacillati</taxon>
        <taxon>Actinomycetota</taxon>
        <taxon>Actinomycetes</taxon>
        <taxon>Geodermatophilales</taxon>
        <taxon>Geodermatophilaceae</taxon>
        <taxon>Petropleomorpha</taxon>
    </lineage>
</organism>
<gene>
    <name evidence="2" type="ORF">GGQ55_004875</name>
</gene>
<evidence type="ECO:0000313" key="3">
    <source>
        <dbReference type="Proteomes" id="UP000541969"/>
    </source>
</evidence>
<reference evidence="2 3" key="1">
    <citation type="submission" date="2020-07" db="EMBL/GenBank/DDBJ databases">
        <title>Sequencing the genomes of 1000 actinobacteria strains.</title>
        <authorList>
            <person name="Klenk H.-P."/>
        </authorList>
    </citation>
    <scope>NUCLEOTIDE SEQUENCE [LARGE SCALE GENOMIC DNA]</scope>
    <source>
        <strain evidence="2 3">DSM 104001</strain>
    </source>
</reference>
<comment type="caution">
    <text evidence="2">The sequence shown here is derived from an EMBL/GenBank/DDBJ whole genome shotgun (WGS) entry which is preliminary data.</text>
</comment>
<dbReference type="Pfam" id="PF13466">
    <property type="entry name" value="STAS_2"/>
    <property type="match status" value="1"/>
</dbReference>
<dbReference type="InterPro" id="IPR036513">
    <property type="entry name" value="STAS_dom_sf"/>
</dbReference>
<proteinExistence type="predicted"/>
<dbReference type="AlphaFoldDB" id="A0A853CLZ8"/>
<dbReference type="InterPro" id="IPR002645">
    <property type="entry name" value="STAS_dom"/>
</dbReference>
<dbReference type="Proteomes" id="UP000541969">
    <property type="component" value="Unassembled WGS sequence"/>
</dbReference>
<dbReference type="InterPro" id="IPR058548">
    <property type="entry name" value="MlaB-like_STAS"/>
</dbReference>
<dbReference type="EMBL" id="JACBZT010000001">
    <property type="protein sequence ID" value="NYJ08597.1"/>
    <property type="molecule type" value="Genomic_DNA"/>
</dbReference>
<dbReference type="SUPFAM" id="SSF52091">
    <property type="entry name" value="SpoIIaa-like"/>
    <property type="match status" value="1"/>
</dbReference>
<dbReference type="Gene3D" id="3.30.750.24">
    <property type="entry name" value="STAS domain"/>
    <property type="match status" value="1"/>
</dbReference>
<evidence type="ECO:0000259" key="1">
    <source>
        <dbReference type="PROSITE" id="PS50801"/>
    </source>
</evidence>
<evidence type="ECO:0000313" key="2">
    <source>
        <dbReference type="EMBL" id="NYJ08597.1"/>
    </source>
</evidence>
<dbReference type="RefSeq" id="WP_179721307.1">
    <property type="nucleotide sequence ID" value="NZ_JACBZT010000001.1"/>
</dbReference>
<keyword evidence="3" id="KW-1185">Reference proteome</keyword>
<dbReference type="PROSITE" id="PS50801">
    <property type="entry name" value="STAS"/>
    <property type="match status" value="1"/>
</dbReference>
<protein>
    <submittedName>
        <fullName evidence="2">Anti-anti-sigma regulatory factor</fullName>
    </submittedName>
</protein>
<accession>A0A853CLZ8</accession>
<feature type="domain" description="STAS" evidence="1">
    <location>
        <begin position="15"/>
        <end position="86"/>
    </location>
</feature>